<protein>
    <submittedName>
        <fullName evidence="1">Uncharacterized protein</fullName>
    </submittedName>
</protein>
<dbReference type="OrthoDB" id="4839021at2759"/>
<evidence type="ECO:0000313" key="2">
    <source>
        <dbReference type="Proteomes" id="UP000310108"/>
    </source>
</evidence>
<keyword evidence="2" id="KW-1185">Reference proteome</keyword>
<organism evidence="1 2">
    <name type="scientific">Colletotrichum tanaceti</name>
    <dbReference type="NCBI Taxonomy" id="1306861"/>
    <lineage>
        <taxon>Eukaryota</taxon>
        <taxon>Fungi</taxon>
        <taxon>Dikarya</taxon>
        <taxon>Ascomycota</taxon>
        <taxon>Pezizomycotina</taxon>
        <taxon>Sordariomycetes</taxon>
        <taxon>Hypocreomycetidae</taxon>
        <taxon>Glomerellales</taxon>
        <taxon>Glomerellaceae</taxon>
        <taxon>Colletotrichum</taxon>
        <taxon>Colletotrichum destructivum species complex</taxon>
    </lineage>
</organism>
<name>A0A4U6XFI3_9PEZI</name>
<dbReference type="AlphaFoldDB" id="A0A4U6XFI3"/>
<comment type="caution">
    <text evidence="1">The sequence shown here is derived from an EMBL/GenBank/DDBJ whole genome shotgun (WGS) entry which is preliminary data.</text>
</comment>
<dbReference type="Proteomes" id="UP000310108">
    <property type="component" value="Unassembled WGS sequence"/>
</dbReference>
<accession>A0A4U6XFI3</accession>
<dbReference type="EMBL" id="PJEX01000129">
    <property type="protein sequence ID" value="TKW54618.1"/>
    <property type="molecule type" value="Genomic_DNA"/>
</dbReference>
<proteinExistence type="predicted"/>
<gene>
    <name evidence="1" type="ORF">CTA1_3412</name>
</gene>
<sequence>MGKEYKSSLSRRIFLRKGFTFDSGPVFPATRDGEQSHPFFLAAVFGDQEPSGEVAVLSQGAHGFLVRAFRALVDLADLYGAPRGHEVFYDTVVSEIAAEGEFNGPLLKVLEETYVSARQRFQRFESKAGDNLVTVVDAWIRIKDAFDNLPALRTFSLSARADEVHDLTSQLENATLASINPAVWLPVYFNHNEVALLSSKSLRSLLHGKTPETPGAMPALPTRTSVPTEVRGFLCSLALAHYRANNSSWRLLLTPVAQMKNHERCLWAKATGGESQTCFSLNVFTREAMEAMRSGKSISIALATPWFGRAWGSIHPVTNATGVQLTAQQVWSSTCPRLGFAIVLHKHDDGVELIIFDPIARYTHIKEDPVVKANLSSIFAFRQSIRDITDDNLRAVGARLTRVWYGGKMGMGFGGSDSVQIASEWVRQLIVGAGDEGQDPLSVNDNAWAQWEFEKVQT</sequence>
<evidence type="ECO:0000313" key="1">
    <source>
        <dbReference type="EMBL" id="TKW54618.1"/>
    </source>
</evidence>
<reference evidence="1 2" key="1">
    <citation type="journal article" date="2019" name="PLoS ONE">
        <title>Comparative genome analysis indicates high evolutionary potential of pathogenicity genes in Colletotrichum tanaceti.</title>
        <authorList>
            <person name="Lelwala R.V."/>
            <person name="Korhonen P.K."/>
            <person name="Young N.D."/>
            <person name="Scott J.B."/>
            <person name="Ades P.A."/>
            <person name="Gasser R.B."/>
            <person name="Taylor P.W.J."/>
        </authorList>
    </citation>
    <scope>NUCLEOTIDE SEQUENCE [LARGE SCALE GENOMIC DNA]</scope>
    <source>
        <strain evidence="1">BRIP57314</strain>
    </source>
</reference>
<dbReference type="STRING" id="1306861.A0A4U6XFI3"/>